<gene>
    <name evidence="1" type="ORF">GNF79_19335</name>
</gene>
<protein>
    <recommendedName>
        <fullName evidence="3">Plasmodium variant antigen protein Cir/Yir/Bir</fullName>
    </recommendedName>
</protein>
<reference evidence="1" key="1">
    <citation type="submission" date="2019-11" db="EMBL/GenBank/DDBJ databases">
        <title>Characterization of Clostridium perfringens isolates from swine manure treated agricultural soils.</title>
        <authorList>
            <person name="Wushke S.T."/>
        </authorList>
    </citation>
    <scope>NUCLEOTIDE SEQUENCE</scope>
    <source>
        <strain evidence="1">X26</strain>
    </source>
</reference>
<proteinExistence type="predicted"/>
<sequence length="104" mass="12461">MYKKYKKIYEKLSSKYSELVNTIDNIKNYSNGINHVTSYDIDIYGKPIDLFNGKSERCKAKLTSQYNYLYYFLNSIYRNMVKAETLKDSYYSMYKHEEANPKKV</sequence>
<evidence type="ECO:0008006" key="3">
    <source>
        <dbReference type="Google" id="ProtNLM"/>
    </source>
</evidence>
<comment type="caution">
    <text evidence="1">The sequence shown here is derived from an EMBL/GenBank/DDBJ whole genome shotgun (WGS) entry which is preliminary data.</text>
</comment>
<evidence type="ECO:0000313" key="2">
    <source>
        <dbReference type="Proteomes" id="UP001291306"/>
    </source>
</evidence>
<evidence type="ECO:0000313" key="1">
    <source>
        <dbReference type="EMBL" id="MDZ5001166.1"/>
    </source>
</evidence>
<dbReference type="EMBL" id="WNVC01001105">
    <property type="protein sequence ID" value="MDZ5001166.1"/>
    <property type="molecule type" value="Genomic_DNA"/>
</dbReference>
<dbReference type="AlphaFoldDB" id="A0AAW9IGD2"/>
<dbReference type="Proteomes" id="UP001291306">
    <property type="component" value="Unassembled WGS sequence"/>
</dbReference>
<name>A0AAW9IGD2_CLOPF</name>
<accession>A0AAW9IGD2</accession>
<organism evidence="1 2">
    <name type="scientific">Clostridium perfringens</name>
    <dbReference type="NCBI Taxonomy" id="1502"/>
    <lineage>
        <taxon>Bacteria</taxon>
        <taxon>Bacillati</taxon>
        <taxon>Bacillota</taxon>
        <taxon>Clostridia</taxon>
        <taxon>Eubacteriales</taxon>
        <taxon>Clostridiaceae</taxon>
        <taxon>Clostridium</taxon>
    </lineage>
</organism>